<keyword evidence="3" id="KW-0812">Transmembrane</keyword>
<accession>A0ABD3SFF2</accession>
<comment type="caution">
    <text evidence="4">The sequence shown here is derived from an EMBL/GenBank/DDBJ whole genome shotgun (WGS) entry which is preliminary data.</text>
</comment>
<gene>
    <name evidence="4" type="ORF">ACHAXA_010051</name>
</gene>
<sequence length="1340" mass="149333">MFGLVVHFGTIWSIDDEHDHSIARGRMGWMGGSQSFFVPRQHRPSSILLSILFHHEYWVYLQHVNVLANPLLQHLDRRYGIALLKSNRHWSIAGTLSAYWAREALGMFACLPFLGGRQSRSSHSSVRSHRGAFFSTTQYLILYSILYHAIKSRGVRSDALRRSSSRFGIMTLVIDDFHLNEPIELGVSFLRLALQGMDAYVHYRVVRDMATAYYCHPVGGEYGVEGDSDRTLEYHATMGALFAVWIFHAALNQLFRCSTASVVVGAWHALTSHEGKRPPSGSISRDGIASSDDSDIGDDGSGGGLDRGGSHIDEDEDDDDGDFVVRRLLCRNGINEEGLGGRGGTASDCVDKAVRLETAIAILSVFFMVGLRTVPLGALTCTISTASSTRRFESMCVFVREMRGGGGGWGEQRMTSAVVYAWVLWSLLHGIWATLLKSSTRHHRRRSMDEARTRGGDSITMDRLGSLLSVLDLGVLIIIGARELPPDHRRMMLFACMLLTGKAFFRSMQYPRIFRKGLSVAEFATKTLILRLLTNTSPDATQISSVLAIVWIVWVVFNPVPTPCEIDASCALSDDVEEHDVVDTVFLGHPAYLSDAWALWLLPYPLRERWSAPWWTWLLWPVHFLVGYYVCNYRRRLFGDSAAFFCCDDNRYGRIRMQNWVASHFGRHFVTHPRQVKANIEACARHAEKVGVKVLCLGALNKSESINGGGIGVIKALGPNRRLSVIHGNHLTAAAVVRTISQCFGERRVKLFLTGASSKVGWAVAQALRDRHNYDILCHSTDPGRRKYFEQNGFASASTIEEGAAHSNYWIVGKYDLQLCDLIPQNAVAIVFSVPHPLETRRDLRVIEAGTLHMDLSCLDRPRVFTNKLKEHEIFACHAAGVVAAYRLKHQKLLRIDEVGPVDPNKMDSWLDDAIKIGFFVPKCNVLDKDPRSLNRENPPVVIVGGGPSGLSVAAYLSQKRIPHILLEAENDHNIFGSWAHHFRGLEITTQKKWCNLPGFSMSDKDFPNETVTAIEYQRYLKQYVHRYAINIRRGATVISVEKGSEKDPFLVKYRNSTGIGPTEAAVEVVRAWSVVVATGKHRIPRINTSDDIIGKLDTVGMPHVHSTDMCDDATWLQAIRAAQDGRLCIIGFGNSAADLATMILQRCNEDGDADNEIKTKIHVAARTIPPVFPRRYRFLRVDTLGFIMRGLPETLQDILVKVLWAGIPGSKICQSAFPSQLKRWNKIKGRVPVIDKHGMLAKGFQSGILVGHGPISNVTKGKVHFDDGPTVQNGGTKIEMVILATGYQEDCLVEREDRLNGLYKCGFGKSDRFLPLLSISEDAKCIAEDIAASYSNSLE</sequence>
<evidence type="ECO:0000256" key="3">
    <source>
        <dbReference type="SAM" id="Phobius"/>
    </source>
</evidence>
<evidence type="ECO:0000256" key="2">
    <source>
        <dbReference type="SAM" id="MobiDB-lite"/>
    </source>
</evidence>
<keyword evidence="1" id="KW-0560">Oxidoreductase</keyword>
<organism evidence="4 5">
    <name type="scientific">Cyclostephanos tholiformis</name>
    <dbReference type="NCBI Taxonomy" id="382380"/>
    <lineage>
        <taxon>Eukaryota</taxon>
        <taxon>Sar</taxon>
        <taxon>Stramenopiles</taxon>
        <taxon>Ochrophyta</taxon>
        <taxon>Bacillariophyta</taxon>
        <taxon>Coscinodiscophyceae</taxon>
        <taxon>Thalassiosirophycidae</taxon>
        <taxon>Stephanodiscales</taxon>
        <taxon>Stephanodiscaceae</taxon>
        <taxon>Cyclostephanos</taxon>
    </lineage>
</organism>
<feature type="region of interest" description="Disordered" evidence="2">
    <location>
        <begin position="272"/>
        <end position="319"/>
    </location>
</feature>
<feature type="transmembrane region" description="Helical" evidence="3">
    <location>
        <begin position="464"/>
        <end position="482"/>
    </location>
</feature>
<dbReference type="InterPro" id="IPR050982">
    <property type="entry name" value="Auxin_biosynth/cation_transpt"/>
</dbReference>
<keyword evidence="5" id="KW-1185">Reference proteome</keyword>
<dbReference type="PRINTS" id="PR00368">
    <property type="entry name" value="FADPNR"/>
</dbReference>
<keyword evidence="3" id="KW-1133">Transmembrane helix</keyword>
<keyword evidence="3" id="KW-0472">Membrane</keyword>
<feature type="compositionally biased region" description="Low complexity" evidence="2">
    <location>
        <begin position="280"/>
        <end position="291"/>
    </location>
</feature>
<dbReference type="Proteomes" id="UP001530377">
    <property type="component" value="Unassembled WGS sequence"/>
</dbReference>
<dbReference type="InterPro" id="IPR036188">
    <property type="entry name" value="FAD/NAD-bd_sf"/>
</dbReference>
<evidence type="ECO:0008006" key="6">
    <source>
        <dbReference type="Google" id="ProtNLM"/>
    </source>
</evidence>
<reference evidence="4 5" key="1">
    <citation type="submission" date="2024-10" db="EMBL/GenBank/DDBJ databases">
        <title>Updated reference genomes for cyclostephanoid diatoms.</title>
        <authorList>
            <person name="Roberts W.R."/>
            <person name="Alverson A.J."/>
        </authorList>
    </citation>
    <scope>NUCLEOTIDE SEQUENCE [LARGE SCALE GENOMIC DNA]</scope>
    <source>
        <strain evidence="4 5">AJA228-03</strain>
    </source>
</reference>
<evidence type="ECO:0000313" key="4">
    <source>
        <dbReference type="EMBL" id="KAL3823167.1"/>
    </source>
</evidence>
<dbReference type="SUPFAM" id="SSF51905">
    <property type="entry name" value="FAD/NAD(P)-binding domain"/>
    <property type="match status" value="1"/>
</dbReference>
<dbReference type="PANTHER" id="PTHR43539:SF78">
    <property type="entry name" value="FLAVIN-CONTAINING MONOOXYGENASE"/>
    <property type="match status" value="1"/>
</dbReference>
<evidence type="ECO:0000256" key="1">
    <source>
        <dbReference type="ARBA" id="ARBA00023002"/>
    </source>
</evidence>
<evidence type="ECO:0000313" key="5">
    <source>
        <dbReference type="Proteomes" id="UP001530377"/>
    </source>
</evidence>
<dbReference type="EMBL" id="JALLPB020000044">
    <property type="protein sequence ID" value="KAL3823167.1"/>
    <property type="molecule type" value="Genomic_DNA"/>
</dbReference>
<protein>
    <recommendedName>
        <fullName evidence="6">Flavin-containing monooxygenase</fullName>
    </recommendedName>
</protein>
<dbReference type="Gene3D" id="3.50.50.60">
    <property type="entry name" value="FAD/NAD(P)-binding domain"/>
    <property type="match status" value="1"/>
</dbReference>
<dbReference type="GO" id="GO:0016491">
    <property type="term" value="F:oxidoreductase activity"/>
    <property type="evidence" value="ECO:0007669"/>
    <property type="project" value="UniProtKB-KW"/>
</dbReference>
<proteinExistence type="predicted"/>
<dbReference type="PANTHER" id="PTHR43539">
    <property type="entry name" value="FLAVIN-BINDING MONOOXYGENASE-LIKE PROTEIN (AFU_ORTHOLOGUE AFUA_4G09220)"/>
    <property type="match status" value="1"/>
</dbReference>
<feature type="transmembrane region" description="Helical" evidence="3">
    <location>
        <begin position="417"/>
        <end position="436"/>
    </location>
</feature>
<name>A0ABD3SFF2_9STRA</name>
<dbReference type="Pfam" id="PF13738">
    <property type="entry name" value="Pyr_redox_3"/>
    <property type="match status" value="1"/>
</dbReference>